<gene>
    <name evidence="1" type="ORF">Fmac_005548</name>
</gene>
<comment type="caution">
    <text evidence="1">The sequence shown here is derived from an EMBL/GenBank/DDBJ whole genome shotgun (WGS) entry which is preliminary data.</text>
</comment>
<proteinExistence type="predicted"/>
<name>A0ABD1N834_9FABA</name>
<evidence type="ECO:0000313" key="2">
    <source>
        <dbReference type="Proteomes" id="UP001603857"/>
    </source>
</evidence>
<dbReference type="EMBL" id="JBGMDY010000002">
    <property type="protein sequence ID" value="KAL2344263.1"/>
    <property type="molecule type" value="Genomic_DNA"/>
</dbReference>
<dbReference type="AlphaFoldDB" id="A0ABD1N834"/>
<sequence>MSASVSDMRNIQVIIGRSKVVVGRIEMTKKSEHHYWTKSKVEKYMPSRLSDGISVFEYEQMRDLVSNLSQENKTLKDHIKSCIRSSKEESRLLRE</sequence>
<protein>
    <submittedName>
        <fullName evidence="1">Uncharacterized protein</fullName>
    </submittedName>
</protein>
<accession>A0ABD1N834</accession>
<evidence type="ECO:0000313" key="1">
    <source>
        <dbReference type="EMBL" id="KAL2344263.1"/>
    </source>
</evidence>
<reference evidence="1 2" key="1">
    <citation type="submission" date="2024-08" db="EMBL/GenBank/DDBJ databases">
        <title>Insights into the chromosomal genome structure of Flemingia macrophylla.</title>
        <authorList>
            <person name="Ding Y."/>
            <person name="Zhao Y."/>
            <person name="Bi W."/>
            <person name="Wu M."/>
            <person name="Zhao G."/>
            <person name="Gong Y."/>
            <person name="Li W."/>
            <person name="Zhang P."/>
        </authorList>
    </citation>
    <scope>NUCLEOTIDE SEQUENCE [LARGE SCALE GENOMIC DNA]</scope>
    <source>
        <strain evidence="1">DYQJB</strain>
        <tissue evidence="1">Leaf</tissue>
    </source>
</reference>
<keyword evidence="2" id="KW-1185">Reference proteome</keyword>
<organism evidence="1 2">
    <name type="scientific">Flemingia macrophylla</name>
    <dbReference type="NCBI Taxonomy" id="520843"/>
    <lineage>
        <taxon>Eukaryota</taxon>
        <taxon>Viridiplantae</taxon>
        <taxon>Streptophyta</taxon>
        <taxon>Embryophyta</taxon>
        <taxon>Tracheophyta</taxon>
        <taxon>Spermatophyta</taxon>
        <taxon>Magnoliopsida</taxon>
        <taxon>eudicotyledons</taxon>
        <taxon>Gunneridae</taxon>
        <taxon>Pentapetalae</taxon>
        <taxon>rosids</taxon>
        <taxon>fabids</taxon>
        <taxon>Fabales</taxon>
        <taxon>Fabaceae</taxon>
        <taxon>Papilionoideae</taxon>
        <taxon>50 kb inversion clade</taxon>
        <taxon>NPAAA clade</taxon>
        <taxon>indigoferoid/millettioid clade</taxon>
        <taxon>Phaseoleae</taxon>
        <taxon>Flemingia</taxon>
    </lineage>
</organism>
<dbReference type="Proteomes" id="UP001603857">
    <property type="component" value="Unassembled WGS sequence"/>
</dbReference>